<keyword evidence="1" id="KW-0732">Signal</keyword>
<protein>
    <submittedName>
        <fullName evidence="2">Uncharacterized protein</fullName>
    </submittedName>
</protein>
<dbReference type="EMBL" id="MHNL01000005">
    <property type="protein sequence ID" value="OGZ45769.1"/>
    <property type="molecule type" value="Genomic_DNA"/>
</dbReference>
<proteinExistence type="predicted"/>
<name>A0A1G2G695_9BACT</name>
<feature type="signal peptide" evidence="1">
    <location>
        <begin position="1"/>
        <end position="26"/>
    </location>
</feature>
<sequence length="85" mass="9318">MKHKTLMYSILPVLSLGLLTANVASAHGFFGGFADLPLEEIASRQQSAFQKEAEILGISVDEVKTAWAEGKTIKQIIEEKSIDQK</sequence>
<evidence type="ECO:0000256" key="1">
    <source>
        <dbReference type="SAM" id="SignalP"/>
    </source>
</evidence>
<comment type="caution">
    <text evidence="2">The sequence shown here is derived from an EMBL/GenBank/DDBJ whole genome shotgun (WGS) entry which is preliminary data.</text>
</comment>
<gene>
    <name evidence="2" type="ORF">A2756_02575</name>
</gene>
<dbReference type="AlphaFoldDB" id="A0A1G2G695"/>
<reference evidence="2 3" key="1">
    <citation type="journal article" date="2016" name="Nat. Commun.">
        <title>Thousands of microbial genomes shed light on interconnected biogeochemical processes in an aquifer system.</title>
        <authorList>
            <person name="Anantharaman K."/>
            <person name="Brown C.T."/>
            <person name="Hug L.A."/>
            <person name="Sharon I."/>
            <person name="Castelle C.J."/>
            <person name="Probst A.J."/>
            <person name="Thomas B.C."/>
            <person name="Singh A."/>
            <person name="Wilkins M.J."/>
            <person name="Karaoz U."/>
            <person name="Brodie E.L."/>
            <person name="Williams K.H."/>
            <person name="Hubbard S.S."/>
            <person name="Banfield J.F."/>
        </authorList>
    </citation>
    <scope>NUCLEOTIDE SEQUENCE [LARGE SCALE GENOMIC DNA]</scope>
</reference>
<feature type="chain" id="PRO_5009582973" evidence="1">
    <location>
        <begin position="27"/>
        <end position="85"/>
    </location>
</feature>
<organism evidence="2 3">
    <name type="scientific">Candidatus Ryanbacteria bacterium RIFCSPHIGHO2_01_FULL_48_27</name>
    <dbReference type="NCBI Taxonomy" id="1802115"/>
    <lineage>
        <taxon>Bacteria</taxon>
        <taxon>Candidatus Ryaniibacteriota</taxon>
    </lineage>
</organism>
<evidence type="ECO:0000313" key="3">
    <source>
        <dbReference type="Proteomes" id="UP000177785"/>
    </source>
</evidence>
<evidence type="ECO:0000313" key="2">
    <source>
        <dbReference type="EMBL" id="OGZ45769.1"/>
    </source>
</evidence>
<accession>A0A1G2G695</accession>
<dbReference type="STRING" id="1802115.A2756_02575"/>
<dbReference type="Proteomes" id="UP000177785">
    <property type="component" value="Unassembled WGS sequence"/>
</dbReference>